<dbReference type="KEGG" id="fek:C1H87_04890"/>
<dbReference type="AlphaFoldDB" id="A0A2K9PM31"/>
<protein>
    <submittedName>
        <fullName evidence="1">Uncharacterized protein</fullName>
    </submittedName>
</protein>
<evidence type="ECO:0000313" key="2">
    <source>
        <dbReference type="Proteomes" id="UP000235826"/>
    </source>
</evidence>
<name>A0A2K9PM31_9FLAO</name>
<dbReference type="RefSeq" id="WP_102754743.1">
    <property type="nucleotide sequence ID" value="NZ_CP025791.1"/>
</dbReference>
<sequence>MKHYIFFLFLFCTFLSSSQTENYHIKVVYEPNQTYTYRIKETSSINTFKDVDKDMKRMLDSIGSVKSLKSGKEESFRMKISTFNLDSEGNIPIKILFDQLSYKGFYEREKINKEHGFKSLKLVGKINSKNKVQIDEVFVDNLKSKNESMIKLYYKNVESTVFFPDNALSIGDSFILEKPLRLLLAEKPAMLENAPIKDIISNNTKNKFTLTKVKADKAYFDVEGIVELNKEEVPNNIINLNVKSKGKIEVNIKDKHINKVSLESYLSYDEILFENNVVNFNYKFTLKINAITQ</sequence>
<reference evidence="1 2" key="1">
    <citation type="submission" date="2018-01" db="EMBL/GenBank/DDBJ databases">
        <title>Complete genome sequence of Flavivirga eckloniae ECD14 isolated from seaweed Ecklonia cava.</title>
        <authorList>
            <person name="Lee J.H."/>
            <person name="Baik K.S."/>
            <person name="Seong C.N."/>
        </authorList>
    </citation>
    <scope>NUCLEOTIDE SEQUENCE [LARGE SCALE GENOMIC DNA]</scope>
    <source>
        <strain evidence="1 2">ECD14</strain>
    </source>
</reference>
<keyword evidence="2" id="KW-1185">Reference proteome</keyword>
<gene>
    <name evidence="1" type="ORF">C1H87_04890</name>
</gene>
<evidence type="ECO:0000313" key="1">
    <source>
        <dbReference type="EMBL" id="AUP78085.1"/>
    </source>
</evidence>
<proteinExistence type="predicted"/>
<dbReference type="Proteomes" id="UP000235826">
    <property type="component" value="Chromosome"/>
</dbReference>
<dbReference type="OrthoDB" id="1376102at2"/>
<dbReference type="EMBL" id="CP025791">
    <property type="protein sequence ID" value="AUP78085.1"/>
    <property type="molecule type" value="Genomic_DNA"/>
</dbReference>
<organism evidence="1 2">
    <name type="scientific">Flavivirga eckloniae</name>
    <dbReference type="NCBI Taxonomy" id="1803846"/>
    <lineage>
        <taxon>Bacteria</taxon>
        <taxon>Pseudomonadati</taxon>
        <taxon>Bacteroidota</taxon>
        <taxon>Flavobacteriia</taxon>
        <taxon>Flavobacteriales</taxon>
        <taxon>Flavobacteriaceae</taxon>
        <taxon>Flavivirga</taxon>
    </lineage>
</organism>
<accession>A0A2K9PM31</accession>